<dbReference type="EMBL" id="MOMC01000009">
    <property type="protein sequence ID" value="ONH32631.1"/>
    <property type="molecule type" value="Genomic_DNA"/>
</dbReference>
<reference evidence="7" key="1">
    <citation type="submission" date="2016-10" db="EMBL/GenBank/DDBJ databases">
        <title>Frankia sp. NRRL B-16386 Genome sequencing.</title>
        <authorList>
            <person name="Ghodhbane-Gtari F."/>
            <person name="Swanson E."/>
            <person name="Gueddou A."/>
            <person name="Hezbri K."/>
            <person name="Ktari K."/>
            <person name="Nouioui I."/>
            <person name="Morris K."/>
            <person name="Simpson S."/>
            <person name="Abebe-Akele F."/>
            <person name="Thomas K."/>
            <person name="Gtari M."/>
            <person name="Tisa L.S."/>
        </authorList>
    </citation>
    <scope>NUCLEOTIDE SEQUENCE [LARGE SCALE GENOMIC DNA]</scope>
    <source>
        <strain evidence="7">NRRL B-16386</strain>
    </source>
</reference>
<gene>
    <name evidence="6" type="ORF">BL253_04810</name>
</gene>
<evidence type="ECO:0000256" key="4">
    <source>
        <dbReference type="ARBA" id="ARBA00023163"/>
    </source>
</evidence>
<dbReference type="STRING" id="1834516.BL253_04810"/>
<accession>A0A1V2IJN9</accession>
<dbReference type="AlphaFoldDB" id="A0A1V2IJN9"/>
<dbReference type="SUPFAM" id="SSF46955">
    <property type="entry name" value="Putative DNA-binding domain"/>
    <property type="match status" value="1"/>
</dbReference>
<dbReference type="InterPro" id="IPR000551">
    <property type="entry name" value="MerR-type_HTH_dom"/>
</dbReference>
<evidence type="ECO:0000256" key="1">
    <source>
        <dbReference type="ARBA" id="ARBA00022491"/>
    </source>
</evidence>
<dbReference type="SMART" id="SM00422">
    <property type="entry name" value="HTH_MERR"/>
    <property type="match status" value="1"/>
</dbReference>
<dbReference type="Gene3D" id="1.10.1660.10">
    <property type="match status" value="1"/>
</dbReference>
<proteinExistence type="predicted"/>
<dbReference type="PANTHER" id="PTHR30204">
    <property type="entry name" value="REDOX-CYCLING DRUG-SENSING TRANSCRIPTIONAL ACTIVATOR SOXR"/>
    <property type="match status" value="1"/>
</dbReference>
<evidence type="ECO:0000256" key="2">
    <source>
        <dbReference type="ARBA" id="ARBA00023015"/>
    </source>
</evidence>
<dbReference type="OrthoDB" id="9802039at2"/>
<evidence type="ECO:0000259" key="5">
    <source>
        <dbReference type="PROSITE" id="PS50937"/>
    </source>
</evidence>
<keyword evidence="4" id="KW-0804">Transcription</keyword>
<evidence type="ECO:0000313" key="6">
    <source>
        <dbReference type="EMBL" id="ONH32631.1"/>
    </source>
</evidence>
<dbReference type="PROSITE" id="PS50937">
    <property type="entry name" value="HTH_MERR_2"/>
    <property type="match status" value="1"/>
</dbReference>
<keyword evidence="7" id="KW-1185">Reference proteome</keyword>
<dbReference type="PANTHER" id="PTHR30204:SF69">
    <property type="entry name" value="MERR-FAMILY TRANSCRIPTIONAL REGULATOR"/>
    <property type="match status" value="1"/>
</dbReference>
<evidence type="ECO:0000313" key="7">
    <source>
        <dbReference type="Proteomes" id="UP000188929"/>
    </source>
</evidence>
<name>A0A1V2IJN9_9ACTN</name>
<organism evidence="6 7">
    <name type="scientific">Pseudofrankia asymbiotica</name>
    <dbReference type="NCBI Taxonomy" id="1834516"/>
    <lineage>
        <taxon>Bacteria</taxon>
        <taxon>Bacillati</taxon>
        <taxon>Actinomycetota</taxon>
        <taxon>Actinomycetes</taxon>
        <taxon>Frankiales</taxon>
        <taxon>Frankiaceae</taxon>
        <taxon>Pseudofrankia</taxon>
    </lineage>
</organism>
<keyword evidence="2" id="KW-0805">Transcription regulation</keyword>
<dbReference type="Proteomes" id="UP000188929">
    <property type="component" value="Unassembled WGS sequence"/>
</dbReference>
<dbReference type="InterPro" id="IPR009061">
    <property type="entry name" value="DNA-bd_dom_put_sf"/>
</dbReference>
<dbReference type="GO" id="GO:0003677">
    <property type="term" value="F:DNA binding"/>
    <property type="evidence" value="ECO:0007669"/>
    <property type="project" value="UniProtKB-KW"/>
</dbReference>
<dbReference type="GO" id="GO:0003700">
    <property type="term" value="F:DNA-binding transcription factor activity"/>
    <property type="evidence" value="ECO:0007669"/>
    <property type="project" value="InterPro"/>
</dbReference>
<dbReference type="Pfam" id="PF13411">
    <property type="entry name" value="MerR_1"/>
    <property type="match status" value="1"/>
</dbReference>
<dbReference type="PRINTS" id="PR00040">
    <property type="entry name" value="HTHMERR"/>
</dbReference>
<sequence>MASYRVSQLADRVGVPASTLRFYESAGLLPAERTPSGYRVYGEEAVERLAFISSGKLLGLSLEEIGDLLGVWEHGVCAAVRERMAPLVAARIADADQRAAELAAFSARLAAFHAELRRPAPAGGCGPDCGCLAEAGPSNAGSVPLTLFPVRPDATIDDQAWRDAPVACALSGHEQTDRVAQWRELLGEATGREETADGVRVTFPPGADRAGRVAALAAAEQDCCGFFAFTLELAASALVLTVRAPEAAHALLTDLFGVSV</sequence>
<keyword evidence="3" id="KW-0238">DNA-binding</keyword>
<dbReference type="RefSeq" id="WP_076813933.1">
    <property type="nucleotide sequence ID" value="NZ_MOMC01000009.1"/>
</dbReference>
<protein>
    <submittedName>
        <fullName evidence="6">Heavy metal-responsive transcriptional regulator</fullName>
    </submittedName>
</protein>
<comment type="caution">
    <text evidence="6">The sequence shown here is derived from an EMBL/GenBank/DDBJ whole genome shotgun (WGS) entry which is preliminary data.</text>
</comment>
<dbReference type="InterPro" id="IPR047057">
    <property type="entry name" value="MerR_fam"/>
</dbReference>
<keyword evidence="1" id="KW-0678">Repressor</keyword>
<feature type="domain" description="HTH merR-type" evidence="5">
    <location>
        <begin position="3"/>
        <end position="71"/>
    </location>
</feature>
<evidence type="ECO:0000256" key="3">
    <source>
        <dbReference type="ARBA" id="ARBA00023125"/>
    </source>
</evidence>